<dbReference type="AlphaFoldDB" id="A0A1I7T2R1"/>
<comment type="similarity">
    <text evidence="1 2">Belongs to the DXO/Dom3Z family.</text>
</comment>
<dbReference type="EC" id="3.6.1.-" evidence="2"/>
<evidence type="ECO:0000259" key="3">
    <source>
        <dbReference type="Pfam" id="PF08652"/>
    </source>
</evidence>
<dbReference type="PANTHER" id="PTHR12395:SF26">
    <property type="entry name" value="DECAPPING NUCLEASE"/>
    <property type="match status" value="1"/>
</dbReference>
<dbReference type="Proteomes" id="UP000095282">
    <property type="component" value="Unplaced"/>
</dbReference>
<dbReference type="WBParaSite" id="Csp11.Scaffold481.g1859.t1">
    <property type="protein sequence ID" value="Csp11.Scaffold481.g1859.t1"/>
    <property type="gene ID" value="Csp11.Scaffold481.g1859"/>
</dbReference>
<dbReference type="eggNOG" id="KOG1982">
    <property type="taxonomic scope" value="Eukaryota"/>
</dbReference>
<dbReference type="GO" id="GO:0005634">
    <property type="term" value="C:nucleus"/>
    <property type="evidence" value="ECO:0007669"/>
    <property type="project" value="UniProtKB-SubCell"/>
</dbReference>
<dbReference type="GO" id="GO:0110155">
    <property type="term" value="P:NAD-cap decapping"/>
    <property type="evidence" value="ECO:0007669"/>
    <property type="project" value="TreeGrafter"/>
</dbReference>
<sequence>MPVKVNIERVGTFKKFPNRTVQPGALPPRLNESDYLYGDLDEELDLSLGSEGFRDVGKNDRYQSFFNYLRKTSPQGSSMKEVIGADFVSNRRNLLVLAKSAYDIDRMDIQAYRQNGVIFLCDKGIDRRDNGPSYGYKFEQYMTLGKNRLPHDKYEKVSNGSCVKAVLRTTLSSGEDQLKVLYAAEVDAIDKNKNYVEIKTTGMDHDLWLERGSLRDYLQSSLAGVPYIIYGQKRSNTPFVYETRKVYTEDIPKEDVYWKKEVCYKQLFDVLQKIQSKLEYDDEAIVVKVRKDGLSFEPECSKNCVFMDPQFLDHFDN</sequence>
<protein>
    <recommendedName>
        <fullName evidence="2">Decapping nuclease</fullName>
        <ecNumber evidence="2">3.6.1.-</ecNumber>
    </recommendedName>
</protein>
<dbReference type="GO" id="GO:0000956">
    <property type="term" value="P:nuclear-transcribed mRNA catabolic process"/>
    <property type="evidence" value="ECO:0007669"/>
    <property type="project" value="TreeGrafter"/>
</dbReference>
<organism evidence="4 5">
    <name type="scientific">Caenorhabditis tropicalis</name>
    <dbReference type="NCBI Taxonomy" id="1561998"/>
    <lineage>
        <taxon>Eukaryota</taxon>
        <taxon>Metazoa</taxon>
        <taxon>Ecdysozoa</taxon>
        <taxon>Nematoda</taxon>
        <taxon>Chromadorea</taxon>
        <taxon>Rhabditida</taxon>
        <taxon>Rhabditina</taxon>
        <taxon>Rhabditomorpha</taxon>
        <taxon>Rhabditoidea</taxon>
        <taxon>Rhabditidae</taxon>
        <taxon>Peloderinae</taxon>
        <taxon>Caenorhabditis</taxon>
    </lineage>
</organism>
<comment type="function">
    <text evidence="2">Decapping enzyme for NAD-capped RNAs: specifically hydrolyzes the nicotinamide adenine dinucleotide (NAD) cap from a subset of RNAs by removing the entire NAD moiety from the 5'-end of an NAD-capped RNA.</text>
</comment>
<comment type="subcellular location">
    <subcellularLocation>
        <location evidence="2">Nucleus</location>
    </subcellularLocation>
</comment>
<keyword evidence="2" id="KW-0479">Metal-binding</keyword>
<comment type="cofactor">
    <cofactor evidence="2">
        <name>a divalent metal cation</name>
        <dbReference type="ChEBI" id="CHEBI:60240"/>
    </cofactor>
</comment>
<proteinExistence type="inferred from homology"/>
<dbReference type="GO" id="GO:0003723">
    <property type="term" value="F:RNA binding"/>
    <property type="evidence" value="ECO:0007669"/>
    <property type="project" value="UniProtKB-KW"/>
</dbReference>
<dbReference type="STRING" id="1561998.A0A1I7T2R1"/>
<evidence type="ECO:0000313" key="4">
    <source>
        <dbReference type="Proteomes" id="UP000095282"/>
    </source>
</evidence>
<feature type="domain" description="RAI1-like" evidence="3">
    <location>
        <begin position="35"/>
        <end position="292"/>
    </location>
</feature>
<accession>A0A1I7T2R1</accession>
<dbReference type="GO" id="GO:0004518">
    <property type="term" value="F:nuclease activity"/>
    <property type="evidence" value="ECO:0007669"/>
    <property type="project" value="UniProtKB-KW"/>
</dbReference>
<evidence type="ECO:0000256" key="1">
    <source>
        <dbReference type="ARBA" id="ARBA00006562"/>
    </source>
</evidence>
<dbReference type="GO" id="GO:0046872">
    <property type="term" value="F:metal ion binding"/>
    <property type="evidence" value="ECO:0007669"/>
    <property type="project" value="UniProtKB-KW"/>
</dbReference>
<keyword evidence="2" id="KW-0539">Nucleus</keyword>
<keyword evidence="2" id="KW-0547">Nucleotide-binding</keyword>
<dbReference type="GO" id="GO:0034353">
    <property type="term" value="F:mRNA 5'-diphosphatase activity"/>
    <property type="evidence" value="ECO:0007669"/>
    <property type="project" value="TreeGrafter"/>
</dbReference>
<evidence type="ECO:0000256" key="2">
    <source>
        <dbReference type="RuleBase" id="RU367113"/>
    </source>
</evidence>
<dbReference type="InterPro" id="IPR039039">
    <property type="entry name" value="RAI1-like_fam"/>
</dbReference>
<keyword evidence="4" id="KW-1185">Reference proteome</keyword>
<dbReference type="InterPro" id="IPR013961">
    <property type="entry name" value="RAI1"/>
</dbReference>
<evidence type="ECO:0000313" key="5">
    <source>
        <dbReference type="WBParaSite" id="Csp11.Scaffold481.g1859.t1"/>
    </source>
</evidence>
<keyword evidence="2" id="KW-0378">Hydrolase</keyword>
<name>A0A1I7T2R1_9PELO</name>
<keyword evidence="2" id="KW-0694">RNA-binding</keyword>
<dbReference type="Pfam" id="PF08652">
    <property type="entry name" value="RAI1"/>
    <property type="match status" value="1"/>
</dbReference>
<reference evidence="5" key="1">
    <citation type="submission" date="2016-11" db="UniProtKB">
        <authorList>
            <consortium name="WormBaseParasite"/>
        </authorList>
    </citation>
    <scope>IDENTIFICATION</scope>
</reference>
<dbReference type="GO" id="GO:0000166">
    <property type="term" value="F:nucleotide binding"/>
    <property type="evidence" value="ECO:0007669"/>
    <property type="project" value="UniProtKB-KW"/>
</dbReference>
<dbReference type="PANTHER" id="PTHR12395">
    <property type="entry name" value="DOM-3 RELATED"/>
    <property type="match status" value="1"/>
</dbReference>
<keyword evidence="2" id="KW-0540">Nuclease</keyword>
<dbReference type="GO" id="GO:0005829">
    <property type="term" value="C:cytosol"/>
    <property type="evidence" value="ECO:0007669"/>
    <property type="project" value="TreeGrafter"/>
</dbReference>